<dbReference type="GO" id="GO:0003677">
    <property type="term" value="F:DNA binding"/>
    <property type="evidence" value="ECO:0007669"/>
    <property type="project" value="UniProtKB-KW"/>
</dbReference>
<accession>R7G507</accession>
<evidence type="ECO:0000313" key="6">
    <source>
        <dbReference type="Proteomes" id="UP000018093"/>
    </source>
</evidence>
<gene>
    <name evidence="5" type="ORF">BN631_01022</name>
</gene>
<reference evidence="5" key="1">
    <citation type="submission" date="2012-11" db="EMBL/GenBank/DDBJ databases">
        <title>Dependencies among metagenomic species, viruses, plasmids and units of genetic variation.</title>
        <authorList>
            <person name="Nielsen H.B."/>
            <person name="Almeida M."/>
            <person name="Juncker A.S."/>
            <person name="Rasmussen S."/>
            <person name="Li J."/>
            <person name="Sunagawa S."/>
            <person name="Plichta D."/>
            <person name="Gautier L."/>
            <person name="Le Chatelier E."/>
            <person name="Peletier E."/>
            <person name="Bonde I."/>
            <person name="Nielsen T."/>
            <person name="Manichanh C."/>
            <person name="Arumugam M."/>
            <person name="Batto J."/>
            <person name="Santos M.B.Q.D."/>
            <person name="Blom N."/>
            <person name="Borruel N."/>
            <person name="Burgdorf K.S."/>
            <person name="Boumezbeur F."/>
            <person name="Casellas F."/>
            <person name="Dore J."/>
            <person name="Guarner F."/>
            <person name="Hansen T."/>
            <person name="Hildebrand F."/>
            <person name="Kaas R.S."/>
            <person name="Kennedy S."/>
            <person name="Kristiansen K."/>
            <person name="Kultima J.R."/>
            <person name="Leonard P."/>
            <person name="Levenez F."/>
            <person name="Lund O."/>
            <person name="Moumen B."/>
            <person name="Le Paslier D."/>
            <person name="Pons N."/>
            <person name="Pedersen O."/>
            <person name="Prifti E."/>
            <person name="Qin J."/>
            <person name="Raes J."/>
            <person name="Tap J."/>
            <person name="Tims S."/>
            <person name="Ussery D.W."/>
            <person name="Yamada T."/>
            <person name="MetaHit consortium"/>
            <person name="Renault P."/>
            <person name="Sicheritz-Ponten T."/>
            <person name="Bork P."/>
            <person name="Wang J."/>
            <person name="Brunak S."/>
            <person name="Ehrlich S.D."/>
        </authorList>
    </citation>
    <scope>NUCLEOTIDE SEQUENCE [LARGE SCALE GENOMIC DNA]</scope>
</reference>
<sequence>MNKVVLHKLPTISKLKDKKNKTSYIINFSFMMVDEKGEIVLMGGEKYIRKRSKNFSTKKEADNNIAVYKDRFICELEEKYTPDIVINDLLEEFMKVYAEKKEWKKSTIRTHRDIVKNQLKPYFEGCTLKMLPNKVNGFKEYVKHLTYLKGKKVYELSNNRKKQVVSTMYNFLNFLEEEKYTEDNYKKYLGRGRIPRESSRKVEITFEEYQQFLDIGKRLVVDDAVIDACTLMFLTGLRRGECLGLQYGDINLEIGELKVQRTYDSNTKYDTPKTFSSIRRVKLISQVIELLKPYMENIARENQNNPDINSIPIFCKNGMPYAQSTFGYHFRKIRNEFKKETGIELRIHDLRRSFATNMAEIVPDATMIQQLMGHSSPTTTSEVYMVLDKRKIRKEYLEKFSKKAEMNLKR</sequence>
<keyword evidence="2" id="KW-0238">DNA-binding</keyword>
<evidence type="ECO:0000256" key="2">
    <source>
        <dbReference type="ARBA" id="ARBA00023125"/>
    </source>
</evidence>
<dbReference type="PANTHER" id="PTHR30349">
    <property type="entry name" value="PHAGE INTEGRASE-RELATED"/>
    <property type="match status" value="1"/>
</dbReference>
<dbReference type="InterPro" id="IPR050090">
    <property type="entry name" value="Tyrosine_recombinase_XerCD"/>
</dbReference>
<dbReference type="InterPro" id="IPR011010">
    <property type="entry name" value="DNA_brk_join_enz"/>
</dbReference>
<dbReference type="GO" id="GO:0015074">
    <property type="term" value="P:DNA integration"/>
    <property type="evidence" value="ECO:0007669"/>
    <property type="project" value="InterPro"/>
</dbReference>
<proteinExistence type="inferred from homology"/>
<protein>
    <submittedName>
        <fullName evidence="5">Phage integrase family protein</fullName>
    </submittedName>
</protein>
<dbReference type="PANTHER" id="PTHR30349:SF41">
    <property type="entry name" value="INTEGRASE_RECOMBINASE PROTEIN MJ0367-RELATED"/>
    <property type="match status" value="1"/>
</dbReference>
<keyword evidence="3" id="KW-0233">DNA recombination</keyword>
<dbReference type="PROSITE" id="PS51898">
    <property type="entry name" value="TYR_RECOMBINASE"/>
    <property type="match status" value="1"/>
</dbReference>
<dbReference type="Pfam" id="PF00589">
    <property type="entry name" value="Phage_integrase"/>
    <property type="match status" value="1"/>
</dbReference>
<dbReference type="Gene3D" id="1.10.443.10">
    <property type="entry name" value="Intergrase catalytic core"/>
    <property type="match status" value="1"/>
</dbReference>
<dbReference type="InterPro" id="IPR013762">
    <property type="entry name" value="Integrase-like_cat_sf"/>
</dbReference>
<comment type="similarity">
    <text evidence="1">Belongs to the 'phage' integrase family.</text>
</comment>
<dbReference type="AlphaFoldDB" id="R7G507"/>
<dbReference type="EMBL" id="CBIN010000089">
    <property type="protein sequence ID" value="CDE22509.1"/>
    <property type="molecule type" value="Genomic_DNA"/>
</dbReference>
<comment type="caution">
    <text evidence="5">The sequence shown here is derived from an EMBL/GenBank/DDBJ whole genome shotgun (WGS) entry which is preliminary data.</text>
</comment>
<dbReference type="Gene3D" id="1.10.150.130">
    <property type="match status" value="1"/>
</dbReference>
<name>R7G507_9FIRM</name>
<dbReference type="RefSeq" id="WP_022420384.1">
    <property type="nucleotide sequence ID" value="NZ_FR898575.1"/>
</dbReference>
<organism evidence="5 6">
    <name type="scientific">Amedibacillus dolichus CAG:375</name>
    <dbReference type="NCBI Taxonomy" id="1263076"/>
    <lineage>
        <taxon>Bacteria</taxon>
        <taxon>Bacillati</taxon>
        <taxon>Bacillota</taxon>
        <taxon>Erysipelotrichia</taxon>
        <taxon>Erysipelotrichales</taxon>
        <taxon>Erysipelotrichaceae</taxon>
        <taxon>Amedibacillus</taxon>
    </lineage>
</organism>
<feature type="domain" description="Tyr recombinase" evidence="4">
    <location>
        <begin position="199"/>
        <end position="397"/>
    </location>
</feature>
<dbReference type="CDD" id="cd01189">
    <property type="entry name" value="INT_ICEBs1_C_like"/>
    <property type="match status" value="1"/>
</dbReference>
<evidence type="ECO:0000256" key="3">
    <source>
        <dbReference type="ARBA" id="ARBA00023172"/>
    </source>
</evidence>
<evidence type="ECO:0000259" key="4">
    <source>
        <dbReference type="PROSITE" id="PS51898"/>
    </source>
</evidence>
<dbReference type="SUPFAM" id="SSF56349">
    <property type="entry name" value="DNA breaking-rejoining enzymes"/>
    <property type="match status" value="1"/>
</dbReference>
<dbReference type="InterPro" id="IPR010998">
    <property type="entry name" value="Integrase_recombinase_N"/>
</dbReference>
<evidence type="ECO:0000313" key="5">
    <source>
        <dbReference type="EMBL" id="CDE22509.1"/>
    </source>
</evidence>
<dbReference type="InterPro" id="IPR002104">
    <property type="entry name" value="Integrase_catalytic"/>
</dbReference>
<dbReference type="GO" id="GO:0006310">
    <property type="term" value="P:DNA recombination"/>
    <property type="evidence" value="ECO:0007669"/>
    <property type="project" value="UniProtKB-KW"/>
</dbReference>
<evidence type="ECO:0000256" key="1">
    <source>
        <dbReference type="ARBA" id="ARBA00008857"/>
    </source>
</evidence>
<dbReference type="Proteomes" id="UP000018093">
    <property type="component" value="Unassembled WGS sequence"/>
</dbReference>